<dbReference type="EMBL" id="PUGF01000003">
    <property type="protein sequence ID" value="PRC94276.1"/>
    <property type="molecule type" value="Genomic_DNA"/>
</dbReference>
<dbReference type="InterPro" id="IPR012347">
    <property type="entry name" value="Ferritin-like"/>
</dbReference>
<sequence>MNAVAESNEQLSQYLLRMGDNCLILSQRLCGWTGHGPTLEDDLALSNVALDLLGQARLWLDYASSLHPTKRSEDALAYWRDAHEFRNLLLLEQPNGNFADTQVRQFFFDSWHFLVLTALSNSTDEKVAAISTKALKEVDYHVRRSSHWMLRLGGGTELSRSKLILALEQHWNYVGELFEMDELEQEMHACGIGCDLGALHAEWLAYVNDVLGKVELALPSRTPFQSGGKRGKHGEHLLSMLMEMQYLQRVHPGAQW</sequence>
<dbReference type="PANTHER" id="PTHR30458">
    <property type="entry name" value="PHENYLACETIC ACID DEGRADATION PROTEIN PAA"/>
    <property type="match status" value="1"/>
</dbReference>
<gene>
    <name evidence="1" type="ORF">S2091_0897</name>
</gene>
<organism evidence="1 2">
    <name type="scientific">Solimicrobium silvestre</name>
    <dbReference type="NCBI Taxonomy" id="2099400"/>
    <lineage>
        <taxon>Bacteria</taxon>
        <taxon>Pseudomonadati</taxon>
        <taxon>Pseudomonadota</taxon>
        <taxon>Betaproteobacteria</taxon>
        <taxon>Burkholderiales</taxon>
        <taxon>Oxalobacteraceae</taxon>
        <taxon>Solimicrobium</taxon>
    </lineage>
</organism>
<dbReference type="InterPro" id="IPR011882">
    <property type="entry name" value="PaaC"/>
</dbReference>
<dbReference type="GO" id="GO:0005829">
    <property type="term" value="C:cytosol"/>
    <property type="evidence" value="ECO:0007669"/>
    <property type="project" value="TreeGrafter"/>
</dbReference>
<dbReference type="InterPro" id="IPR052703">
    <property type="entry name" value="Aromatic_CoA_ox/epox"/>
</dbReference>
<dbReference type="InterPro" id="IPR009078">
    <property type="entry name" value="Ferritin-like_SF"/>
</dbReference>
<reference evidence="1 2" key="1">
    <citation type="submission" date="2018-02" db="EMBL/GenBank/DDBJ databases">
        <title>Solimicrobium silvestre gen. nov., sp. nov., isolated from alpine forest soil.</title>
        <authorList>
            <person name="Margesin R."/>
            <person name="Albuquerque L."/>
            <person name="Zhang D.-C."/>
            <person name="Froufe H.J.C."/>
            <person name="Severino R."/>
            <person name="Roxo I."/>
            <person name="Egas C."/>
            <person name="Da Costa M.S."/>
        </authorList>
    </citation>
    <scope>NUCLEOTIDE SEQUENCE [LARGE SCALE GENOMIC DNA]</scope>
    <source>
        <strain evidence="1 2">S20-91</strain>
    </source>
</reference>
<dbReference type="SUPFAM" id="SSF47240">
    <property type="entry name" value="Ferritin-like"/>
    <property type="match status" value="1"/>
</dbReference>
<dbReference type="NCBIfam" id="TIGR02158">
    <property type="entry name" value="PA_CoA_Oxy3"/>
    <property type="match status" value="1"/>
</dbReference>
<comment type="caution">
    <text evidence="1">The sequence shown here is derived from an EMBL/GenBank/DDBJ whole genome shotgun (WGS) entry which is preliminary data.</text>
</comment>
<protein>
    <submittedName>
        <fullName evidence="1">Phenylacetate-CoA oxygenase, PaaI subunit</fullName>
    </submittedName>
</protein>
<evidence type="ECO:0000313" key="2">
    <source>
        <dbReference type="Proteomes" id="UP000237839"/>
    </source>
</evidence>
<keyword evidence="2" id="KW-1185">Reference proteome</keyword>
<dbReference type="AlphaFoldDB" id="A0A2S9H334"/>
<accession>A0A2S9H334</accession>
<dbReference type="Gene3D" id="1.20.1260.10">
    <property type="match status" value="1"/>
</dbReference>
<dbReference type="InterPro" id="IPR007814">
    <property type="entry name" value="PaaA_PaaC"/>
</dbReference>
<dbReference type="GO" id="GO:0010124">
    <property type="term" value="P:phenylacetate catabolic process"/>
    <property type="evidence" value="ECO:0007669"/>
    <property type="project" value="InterPro"/>
</dbReference>
<evidence type="ECO:0000313" key="1">
    <source>
        <dbReference type="EMBL" id="PRC94276.1"/>
    </source>
</evidence>
<dbReference type="PANTHER" id="PTHR30458:SF0">
    <property type="entry name" value="1,2-PHENYLACETYL-COA EPOXIDASE, SUBUNIT C"/>
    <property type="match status" value="1"/>
</dbReference>
<proteinExistence type="predicted"/>
<dbReference type="PIRSF" id="PIRSF037834">
    <property type="entry name" value="PA_CoA_Oase3"/>
    <property type="match status" value="1"/>
</dbReference>
<name>A0A2S9H334_9BURK</name>
<dbReference type="Proteomes" id="UP000237839">
    <property type="component" value="Unassembled WGS sequence"/>
</dbReference>
<dbReference type="Pfam" id="PF05138">
    <property type="entry name" value="PaaA_PaaC"/>
    <property type="match status" value="1"/>
</dbReference>